<name>A0A4Y4DY20_CELCE</name>
<dbReference type="PANTHER" id="PTHR43244">
    <property type="match status" value="1"/>
</dbReference>
<evidence type="ECO:0000313" key="3">
    <source>
        <dbReference type="EMBL" id="GED08278.1"/>
    </source>
</evidence>
<dbReference type="InterPro" id="IPR050564">
    <property type="entry name" value="F420-G6PD/mer"/>
</dbReference>
<sequence>MGALSEYGRGMATSTTPALGVILPRELPADQIVPFAHRAEEVGLDEVWVVEDLTFHGGIAQAATVLAATQRLTVGIGILPAATRAPSTAAMEAATLAALHPGRLHLGLGHGLPAWMRQIGVWPASPLAMLEETTSAVRALLHGERVTVSGRYVTVDDVALHAPPASPPPVLAGVRGPRSLEVSGRVADGTILDMPVTPEYLAVARAAIDAGRASAGDAAPPEHRVVAFSLGAVHDDVATARAIVRPHLAVLGEADWSAQIDPLPFADDFRALRDASDSPGAFAAAMPDAWVDALAVVGPPDAFRARLAELGAGGVSSVVLVATSPDPSRPDDPFAALDALEAVTATTPW</sequence>
<dbReference type="PANTHER" id="PTHR43244:SF1">
    <property type="entry name" value="5,10-METHYLENETETRAHYDROMETHANOPTERIN REDUCTASE"/>
    <property type="match status" value="1"/>
</dbReference>
<dbReference type="GO" id="GO:0016705">
    <property type="term" value="F:oxidoreductase activity, acting on paired donors, with incorporation or reduction of molecular oxygen"/>
    <property type="evidence" value="ECO:0007669"/>
    <property type="project" value="InterPro"/>
</dbReference>
<accession>A0A4Y4DY20</accession>
<evidence type="ECO:0000313" key="4">
    <source>
        <dbReference type="Proteomes" id="UP000316659"/>
    </source>
</evidence>
<dbReference type="SUPFAM" id="SSF51679">
    <property type="entry name" value="Bacterial luciferase-like"/>
    <property type="match status" value="1"/>
</dbReference>
<dbReference type="InterPro" id="IPR011251">
    <property type="entry name" value="Luciferase-like_dom"/>
</dbReference>
<feature type="domain" description="Luciferase-like" evidence="2">
    <location>
        <begin position="27"/>
        <end position="316"/>
    </location>
</feature>
<dbReference type="Gene3D" id="3.20.20.30">
    <property type="entry name" value="Luciferase-like domain"/>
    <property type="match status" value="1"/>
</dbReference>
<comment type="caution">
    <text evidence="3">The sequence shown here is derived from an EMBL/GenBank/DDBJ whole genome shotgun (WGS) entry which is preliminary data.</text>
</comment>
<gene>
    <name evidence="3" type="primary">hmd_1</name>
    <name evidence="3" type="ORF">CCE02nite_02770</name>
</gene>
<dbReference type="Proteomes" id="UP000316659">
    <property type="component" value="Unassembled WGS sequence"/>
</dbReference>
<organism evidence="3 4">
    <name type="scientific">Cellulosimicrobium cellulans</name>
    <name type="common">Arthrobacter luteus</name>
    <dbReference type="NCBI Taxonomy" id="1710"/>
    <lineage>
        <taxon>Bacteria</taxon>
        <taxon>Bacillati</taxon>
        <taxon>Actinomycetota</taxon>
        <taxon>Actinomycetes</taxon>
        <taxon>Micrococcales</taxon>
        <taxon>Promicromonosporaceae</taxon>
        <taxon>Cellulosimicrobium</taxon>
    </lineage>
</organism>
<proteinExistence type="predicted"/>
<dbReference type="CDD" id="cd01097">
    <property type="entry name" value="Tetrahydromethanopterin_reductase"/>
    <property type="match status" value="1"/>
</dbReference>
<dbReference type="Pfam" id="PF00296">
    <property type="entry name" value="Bac_luciferase"/>
    <property type="match status" value="1"/>
</dbReference>
<keyword evidence="1" id="KW-0560">Oxidoreductase</keyword>
<evidence type="ECO:0000259" key="2">
    <source>
        <dbReference type="Pfam" id="PF00296"/>
    </source>
</evidence>
<reference evidence="3 4" key="1">
    <citation type="submission" date="2019-06" db="EMBL/GenBank/DDBJ databases">
        <title>Whole genome shotgun sequence of Cellulosimicrobium cellulans NBRC 15516.</title>
        <authorList>
            <person name="Hosoyama A."/>
            <person name="Uohara A."/>
            <person name="Ohji S."/>
            <person name="Ichikawa N."/>
        </authorList>
    </citation>
    <scope>NUCLEOTIDE SEQUENCE [LARGE SCALE GENOMIC DNA]</scope>
    <source>
        <strain evidence="3 4">NBRC 15516</strain>
    </source>
</reference>
<evidence type="ECO:0000256" key="1">
    <source>
        <dbReference type="ARBA" id="ARBA00023002"/>
    </source>
</evidence>
<dbReference type="EMBL" id="BJNZ01000001">
    <property type="protein sequence ID" value="GED08278.1"/>
    <property type="molecule type" value="Genomic_DNA"/>
</dbReference>
<dbReference type="AlphaFoldDB" id="A0A4Y4DY20"/>
<dbReference type="InterPro" id="IPR036661">
    <property type="entry name" value="Luciferase-like_sf"/>
</dbReference>
<protein>
    <submittedName>
        <fullName evidence="3">N5,N10-methylene tetrahydromethanopterin reductase</fullName>
    </submittedName>
</protein>